<feature type="region of interest" description="Disordered" evidence="3">
    <location>
        <begin position="69"/>
        <end position="366"/>
    </location>
</feature>
<dbReference type="SUPFAM" id="SSF50044">
    <property type="entry name" value="SH3-domain"/>
    <property type="match status" value="1"/>
</dbReference>
<organism evidence="5 6">
    <name type="scientific">Wickerhamomyces pijperi</name>
    <name type="common">Yeast</name>
    <name type="synonym">Pichia pijperi</name>
    <dbReference type="NCBI Taxonomy" id="599730"/>
    <lineage>
        <taxon>Eukaryota</taxon>
        <taxon>Fungi</taxon>
        <taxon>Dikarya</taxon>
        <taxon>Ascomycota</taxon>
        <taxon>Saccharomycotina</taxon>
        <taxon>Saccharomycetes</taxon>
        <taxon>Phaffomycetales</taxon>
        <taxon>Wickerhamomycetaceae</taxon>
        <taxon>Wickerhamomyces</taxon>
    </lineage>
</organism>
<feature type="compositionally biased region" description="Low complexity" evidence="3">
    <location>
        <begin position="244"/>
        <end position="280"/>
    </location>
</feature>
<feature type="compositionally biased region" description="Polar residues" evidence="3">
    <location>
        <begin position="303"/>
        <end position="322"/>
    </location>
</feature>
<comment type="caution">
    <text evidence="5">The sequence shown here is derived from an EMBL/GenBank/DDBJ whole genome shotgun (WGS) entry which is preliminary data.</text>
</comment>
<dbReference type="InterPro" id="IPR036028">
    <property type="entry name" value="SH3-like_dom_sf"/>
</dbReference>
<dbReference type="InterPro" id="IPR001452">
    <property type="entry name" value="SH3_domain"/>
</dbReference>
<evidence type="ECO:0000256" key="3">
    <source>
        <dbReference type="SAM" id="MobiDB-lite"/>
    </source>
</evidence>
<keyword evidence="1 2" id="KW-0728">SH3 domain</keyword>
<dbReference type="GO" id="GO:0140278">
    <property type="term" value="P:mitotic division septum assembly"/>
    <property type="evidence" value="ECO:0007669"/>
    <property type="project" value="TreeGrafter"/>
</dbReference>
<proteinExistence type="predicted"/>
<dbReference type="InterPro" id="IPR056409">
    <property type="entry name" value="Ig_CYK3_C"/>
</dbReference>
<dbReference type="OrthoDB" id="6129702at2759"/>
<dbReference type="Pfam" id="PF07653">
    <property type="entry name" value="SH3_2"/>
    <property type="match status" value="1"/>
</dbReference>
<feature type="compositionally biased region" description="Low complexity" evidence="3">
    <location>
        <begin position="290"/>
        <end position="302"/>
    </location>
</feature>
<dbReference type="PANTHER" id="PTHR46333">
    <property type="entry name" value="CYTOKINESIS PROTEIN 3"/>
    <property type="match status" value="1"/>
</dbReference>
<name>A0A9P8PQK7_WICPI</name>
<dbReference type="SMART" id="SM00326">
    <property type="entry name" value="SH3"/>
    <property type="match status" value="1"/>
</dbReference>
<evidence type="ECO:0000313" key="5">
    <source>
        <dbReference type="EMBL" id="KAH3676493.1"/>
    </source>
</evidence>
<feature type="compositionally biased region" description="Polar residues" evidence="3">
    <location>
        <begin position="154"/>
        <end position="165"/>
    </location>
</feature>
<evidence type="ECO:0000259" key="4">
    <source>
        <dbReference type="PROSITE" id="PS50002"/>
    </source>
</evidence>
<evidence type="ECO:0000256" key="1">
    <source>
        <dbReference type="ARBA" id="ARBA00022443"/>
    </source>
</evidence>
<feature type="compositionally biased region" description="Basic residues" evidence="3">
    <location>
        <begin position="166"/>
        <end position="177"/>
    </location>
</feature>
<dbReference type="GO" id="GO:0110085">
    <property type="term" value="C:mitotic actomyosin contractile ring"/>
    <property type="evidence" value="ECO:0007669"/>
    <property type="project" value="TreeGrafter"/>
</dbReference>
<accession>A0A9P8PQK7</accession>
<dbReference type="Gene3D" id="2.30.30.40">
    <property type="entry name" value="SH3 Domains"/>
    <property type="match status" value="1"/>
</dbReference>
<dbReference type="Pfam" id="PF24584">
    <property type="entry name" value="Ig_CYK3_C"/>
    <property type="match status" value="1"/>
</dbReference>
<gene>
    <name evidence="5" type="ORF">WICPIJ_009073</name>
</gene>
<dbReference type="PANTHER" id="PTHR46333:SF2">
    <property type="entry name" value="CYTOKINESIS PROTEIN 3"/>
    <property type="match status" value="1"/>
</dbReference>
<feature type="compositionally biased region" description="Basic and acidic residues" evidence="3">
    <location>
        <begin position="85"/>
        <end position="94"/>
    </location>
</feature>
<sequence>MDRLPPLPFLVRTLYAKGDSDSNGEDLAFHEHEIIKVTSLGDGNWWKGTMFRNKTSGFFPKNYVELVEDTDKEPKSSSSPSSPEKSSKQRDTMKESSMQRSRNHSHEDVRDQNMDFSFQSSRNYYREDPNDPYAPPGPYSSNSSHRKQSHHPQQHSTQRSPMRSSKQPHQHMQHNHQMHQGSRQMNYSNENLNRSAHQRSSFGQGVNKATPPPPPTHTRTTPSPPPSTAHVQYPLAKQGSPQYQSPMSKPSSMHPHSHSQQQQFYQMESQQQYRQQAGLQRPSAPDNFISNSNSNSHVSLSSKGQLPNIPSNVNTTLHFSTYPSPPSSKQSHPHPPNGTPSKGEYTIPYTADSLGQSSSANNSSNNLNGQSANFTYSQGTYFQNSLNSNSSSAMFGMSDFSATSAGSFSRHRYEEQLRLSQMNNSASGNNLLVDERKVKNGRGFIKRFFGGGSNDRGVGDATPALPFNILGGANKENLNGTNEEMQLWLRSKAELHRSATLSIEDRKLRERRIRETEGEVILEPHKGISKFNENEVLFGSDDSHLKVLDLEGIDFQEVDISSENLDWNLFHSNAQAGPEGIIRGLGRFRTRIEYVRAIFKFCQCYFDVCVDSPTISSDKDLLYTRDDIVRFIQQRKIDSLSLAKVFKSLIDLLKLPCEIVPGVMKLPTVPVRHYWNTILISGEWRMVDVWTPNIHNPQSREFISDYYTNGQNYADFYFLNQPLSFIHTHIPISYEHQHINPPINDRIAHQLPPCFPAFFQNGLEISRFNNSLTRLQDSEMFELDLKIPNDIELNTTVLTPKGVFDCNSLCQVYWSQGQRYAKVKGCLPAGDSTGFINISVGIKGIQLTPVNPHALAMVIPMTHSGNASQFNLLTRMPHYSTSSTNDLYVKQPQNRVLVCGTDYIFNVLSHAFANSEQSSRFVIAIETPSSRVIRLDVKSTSNDIDGYVNWSKTLRCDEIGIWRGLVSVDPSQGSGLCVFAEWSCER</sequence>
<feature type="compositionally biased region" description="Basic residues" evidence="3">
    <location>
        <begin position="144"/>
        <end position="153"/>
    </location>
</feature>
<dbReference type="PROSITE" id="PS50002">
    <property type="entry name" value="SH3"/>
    <property type="match status" value="1"/>
</dbReference>
<feature type="compositionally biased region" description="Polar residues" evidence="3">
    <location>
        <begin position="181"/>
        <end position="204"/>
    </location>
</feature>
<keyword evidence="6" id="KW-1185">Reference proteome</keyword>
<evidence type="ECO:0000256" key="2">
    <source>
        <dbReference type="PROSITE-ProRule" id="PRU00192"/>
    </source>
</evidence>
<dbReference type="AlphaFoldDB" id="A0A9P8PQK7"/>
<dbReference type="InterPro" id="IPR052557">
    <property type="entry name" value="CAP/Cytokinesis_protein"/>
</dbReference>
<dbReference type="EMBL" id="JAEUBG010005248">
    <property type="protein sequence ID" value="KAH3676493.1"/>
    <property type="molecule type" value="Genomic_DNA"/>
</dbReference>
<feature type="compositionally biased region" description="Basic and acidic residues" evidence="3">
    <location>
        <begin position="104"/>
        <end position="113"/>
    </location>
</feature>
<feature type="compositionally biased region" description="Low complexity" evidence="3">
    <location>
        <begin position="353"/>
        <end position="366"/>
    </location>
</feature>
<feature type="compositionally biased region" description="Polar residues" evidence="3">
    <location>
        <begin position="114"/>
        <end position="123"/>
    </location>
</feature>
<reference evidence="5" key="1">
    <citation type="journal article" date="2021" name="Open Biol.">
        <title>Shared evolutionary footprints suggest mitochondrial oxidative damage underlies multiple complex I losses in fungi.</title>
        <authorList>
            <person name="Schikora-Tamarit M.A."/>
            <person name="Marcet-Houben M."/>
            <person name="Nosek J."/>
            <person name="Gabaldon T."/>
        </authorList>
    </citation>
    <scope>NUCLEOTIDE SEQUENCE</scope>
    <source>
        <strain evidence="5">CBS2887</strain>
    </source>
</reference>
<protein>
    <recommendedName>
        <fullName evidence="4">SH3 domain-containing protein</fullName>
    </recommendedName>
</protein>
<feature type="domain" description="SH3" evidence="4">
    <location>
        <begin position="6"/>
        <end position="69"/>
    </location>
</feature>
<dbReference type="Proteomes" id="UP000774326">
    <property type="component" value="Unassembled WGS sequence"/>
</dbReference>
<feature type="compositionally biased region" description="Pro residues" evidence="3">
    <location>
        <begin position="210"/>
        <end position="227"/>
    </location>
</feature>
<evidence type="ECO:0000313" key="6">
    <source>
        <dbReference type="Proteomes" id="UP000774326"/>
    </source>
</evidence>
<reference evidence="5" key="2">
    <citation type="submission" date="2021-01" db="EMBL/GenBank/DDBJ databases">
        <authorList>
            <person name="Schikora-Tamarit M.A."/>
        </authorList>
    </citation>
    <scope>NUCLEOTIDE SEQUENCE</scope>
    <source>
        <strain evidence="5">CBS2887</strain>
    </source>
</reference>